<dbReference type="Pfam" id="PF00005">
    <property type="entry name" value="ABC_tran"/>
    <property type="match status" value="1"/>
</dbReference>
<organism evidence="11">
    <name type="scientific">Actinoplanes friuliensis</name>
    <dbReference type="NCBI Taxonomy" id="196914"/>
    <lineage>
        <taxon>Bacteria</taxon>
        <taxon>Bacillati</taxon>
        <taxon>Actinomycetota</taxon>
        <taxon>Actinomycetes</taxon>
        <taxon>Micromonosporales</taxon>
        <taxon>Micromonosporaceae</taxon>
        <taxon>Actinoplanes</taxon>
    </lineage>
</organism>
<dbReference type="AlphaFoldDB" id="A3KFG1"/>
<evidence type="ECO:0000256" key="3">
    <source>
        <dbReference type="ARBA" id="ARBA00022475"/>
    </source>
</evidence>
<evidence type="ECO:0000256" key="9">
    <source>
        <dbReference type="ARBA" id="ARBA00049985"/>
    </source>
</evidence>
<keyword evidence="3" id="KW-1003">Cell membrane</keyword>
<keyword evidence="8" id="KW-0046">Antibiotic resistance</keyword>
<dbReference type="EMBL" id="AJ488769">
    <property type="protein sequence ID" value="CAM56766.1"/>
    <property type="molecule type" value="Genomic_DNA"/>
</dbReference>
<dbReference type="Pfam" id="PF13732">
    <property type="entry name" value="DrrA1-3_C"/>
    <property type="match status" value="1"/>
</dbReference>
<dbReference type="SUPFAM" id="SSF52540">
    <property type="entry name" value="P-loop containing nucleoside triphosphate hydrolases"/>
    <property type="match status" value="1"/>
</dbReference>
<keyword evidence="5" id="KW-0067">ATP-binding</keyword>
<dbReference type="GO" id="GO:1900753">
    <property type="term" value="P:doxorubicin transport"/>
    <property type="evidence" value="ECO:0007669"/>
    <property type="project" value="InterPro"/>
</dbReference>
<evidence type="ECO:0000256" key="2">
    <source>
        <dbReference type="ARBA" id="ARBA00022448"/>
    </source>
</evidence>
<keyword evidence="6" id="KW-1278">Translocase</keyword>
<comment type="similarity">
    <text evidence="9">Belongs to the ABC transporter superfamily. Drug exporter-1 (DrugE1) (TC 3.A.1.105) family.</text>
</comment>
<dbReference type="InterPro" id="IPR003439">
    <property type="entry name" value="ABC_transporter-like_ATP-bd"/>
</dbReference>
<dbReference type="GO" id="GO:0005886">
    <property type="term" value="C:plasma membrane"/>
    <property type="evidence" value="ECO:0007669"/>
    <property type="project" value="UniProtKB-SubCell"/>
</dbReference>
<dbReference type="InterPro" id="IPR005894">
    <property type="entry name" value="DrrA"/>
</dbReference>
<dbReference type="PANTHER" id="PTHR42711">
    <property type="entry name" value="ABC TRANSPORTER ATP-BINDING PROTEIN"/>
    <property type="match status" value="1"/>
</dbReference>
<dbReference type="InterPro" id="IPR050763">
    <property type="entry name" value="ABC_transporter_ATP-binding"/>
</dbReference>
<dbReference type="SMART" id="SM00382">
    <property type="entry name" value="AAA"/>
    <property type="match status" value="1"/>
</dbReference>
<feature type="domain" description="ABC transporter" evidence="10">
    <location>
        <begin position="6"/>
        <end position="236"/>
    </location>
</feature>
<evidence type="ECO:0000256" key="5">
    <source>
        <dbReference type="ARBA" id="ARBA00022840"/>
    </source>
</evidence>
<accession>A3KFG1</accession>
<comment type="subcellular location">
    <subcellularLocation>
        <location evidence="1">Cell membrane</location>
        <topology evidence="1">Peripheral membrane protein</topology>
    </subcellularLocation>
</comment>
<dbReference type="GO" id="GO:0046677">
    <property type="term" value="P:response to antibiotic"/>
    <property type="evidence" value="ECO:0007669"/>
    <property type="project" value="UniProtKB-KW"/>
</dbReference>
<dbReference type="GO" id="GO:0016887">
    <property type="term" value="F:ATP hydrolysis activity"/>
    <property type="evidence" value="ECO:0007669"/>
    <property type="project" value="InterPro"/>
</dbReference>
<keyword evidence="2" id="KW-0813">Transport</keyword>
<keyword evidence="7" id="KW-0472">Membrane</keyword>
<evidence type="ECO:0000256" key="4">
    <source>
        <dbReference type="ARBA" id="ARBA00022741"/>
    </source>
</evidence>
<dbReference type="PROSITE" id="PS50893">
    <property type="entry name" value="ABC_TRANSPORTER_2"/>
    <property type="match status" value="1"/>
</dbReference>
<dbReference type="Gene3D" id="3.40.50.300">
    <property type="entry name" value="P-loop containing nucleotide triphosphate hydrolases"/>
    <property type="match status" value="1"/>
</dbReference>
<evidence type="ECO:0000256" key="6">
    <source>
        <dbReference type="ARBA" id="ARBA00022967"/>
    </source>
</evidence>
<dbReference type="GO" id="GO:0043215">
    <property type="term" value="P:daunorubicin transport"/>
    <property type="evidence" value="ECO:0007669"/>
    <property type="project" value="InterPro"/>
</dbReference>
<dbReference type="InterPro" id="IPR003593">
    <property type="entry name" value="AAA+_ATPase"/>
</dbReference>
<evidence type="ECO:0000256" key="1">
    <source>
        <dbReference type="ARBA" id="ARBA00004202"/>
    </source>
</evidence>
<sequence>MSPAAVEAIAIGRKFGRRTVLADVSLQLQKGEILGLLGHNGAGKSTLVKILSTALPPSAGAARVAGFDVLSQAAQVRSRIGLAGQYASVDENLTGRDNLVLLARLCGASRRAARERAGELLDTFALSEVAGRQARTYSGGTRRRLDLAASLVASPAVLFLDEPSTGLDPVSRTALWDLIRSTADQGTAVLLTTQYLEEAERLADRIHLLSDGRTVAAGTVEELKRRVGESAVHVVLADPGTAGTAITCLRRALGREATAAPGEGRLSVPVASSVDVAAVVRALDGAGVTIADISVAKPTLDDVYLSHVRPHHRGSTP</sequence>
<evidence type="ECO:0000259" key="10">
    <source>
        <dbReference type="PROSITE" id="PS50893"/>
    </source>
</evidence>
<evidence type="ECO:0000313" key="11">
    <source>
        <dbReference type="EMBL" id="CAM56766.1"/>
    </source>
</evidence>
<proteinExistence type="inferred from homology"/>
<dbReference type="PANTHER" id="PTHR42711:SF19">
    <property type="entry name" value="DOXORUBICIN RESISTANCE ATP-BINDING PROTEIN DRRA"/>
    <property type="match status" value="1"/>
</dbReference>
<dbReference type="GO" id="GO:0005524">
    <property type="term" value="F:ATP binding"/>
    <property type="evidence" value="ECO:0007669"/>
    <property type="project" value="UniProtKB-KW"/>
</dbReference>
<keyword evidence="4" id="KW-0547">Nucleotide-binding</keyword>
<evidence type="ECO:0000256" key="7">
    <source>
        <dbReference type="ARBA" id="ARBA00023136"/>
    </source>
</evidence>
<name>A3KFG1_9ACTN</name>
<reference evidence="11" key="1">
    <citation type="journal article" date="2005" name="Microbiology (Mosc.)">
        <title>An acyl-CoA dehydrogenase is involved in the formation of the cis3 doublebond in the acyl residue of the lipopeptide antibiotic friulimicin inActinoplanes friuliensis.</title>
        <authorList>
            <person name="Heinzelmann E."/>
            <person name="Berger S."/>
            <person name="Muller C."/>
            <person name="Hartner T."/>
            <person name="Poralla K."/>
            <person name="Wohlleben W."/>
            <person name="Schwartz D."/>
        </authorList>
    </citation>
    <scope>NUCLEOTIDE SEQUENCE</scope>
</reference>
<evidence type="ECO:0000256" key="8">
    <source>
        <dbReference type="ARBA" id="ARBA00023251"/>
    </source>
</evidence>
<protein>
    <submittedName>
        <fullName evidence="11">ExpB</fullName>
    </submittedName>
</protein>
<dbReference type="InterPro" id="IPR027417">
    <property type="entry name" value="P-loop_NTPase"/>
</dbReference>
<dbReference type="NCBIfam" id="TIGR01188">
    <property type="entry name" value="drrA"/>
    <property type="match status" value="1"/>
</dbReference>
<gene>
    <name evidence="11" type="primary">expB</name>
</gene>
<dbReference type="InterPro" id="IPR025302">
    <property type="entry name" value="DrrA1/2-like_C"/>
</dbReference>